<reference evidence="7 8" key="1">
    <citation type="submission" date="2015-01" db="EMBL/GenBank/DDBJ databases">
        <title>The Genome Sequence of Cladophialophora immunda CBS83496.</title>
        <authorList>
            <consortium name="The Broad Institute Genomics Platform"/>
            <person name="Cuomo C."/>
            <person name="de Hoog S."/>
            <person name="Gorbushina A."/>
            <person name="Stielow B."/>
            <person name="Teixiera M."/>
            <person name="Abouelleil A."/>
            <person name="Chapman S.B."/>
            <person name="Priest M."/>
            <person name="Young S.K."/>
            <person name="Wortman J."/>
            <person name="Nusbaum C."/>
            <person name="Birren B."/>
        </authorList>
    </citation>
    <scope>NUCLEOTIDE SEQUENCE [LARGE SCALE GENOMIC DNA]</scope>
    <source>
        <strain evidence="7 8">CBS 83496</strain>
    </source>
</reference>
<dbReference type="GO" id="GO:0032259">
    <property type="term" value="P:methylation"/>
    <property type="evidence" value="ECO:0007669"/>
    <property type="project" value="UniProtKB-KW"/>
</dbReference>
<feature type="domain" description="Hcy-binding" evidence="6">
    <location>
        <begin position="1"/>
        <end position="327"/>
    </location>
</feature>
<evidence type="ECO:0000256" key="4">
    <source>
        <dbReference type="ARBA" id="ARBA00022833"/>
    </source>
</evidence>
<dbReference type="GeneID" id="27343139"/>
<comment type="cofactor">
    <cofactor evidence="5">
        <name>Zn(2+)</name>
        <dbReference type="ChEBI" id="CHEBI:29105"/>
    </cofactor>
</comment>
<dbReference type="EMBL" id="KN847041">
    <property type="protein sequence ID" value="KIW32396.1"/>
    <property type="molecule type" value="Genomic_DNA"/>
</dbReference>
<keyword evidence="8" id="KW-1185">Reference proteome</keyword>
<dbReference type="GO" id="GO:0033528">
    <property type="term" value="P:S-methylmethionine cycle"/>
    <property type="evidence" value="ECO:0007669"/>
    <property type="project" value="TreeGrafter"/>
</dbReference>
<dbReference type="GO" id="GO:0008898">
    <property type="term" value="F:S-adenosylmethionine-homocysteine S-methyltransferase activity"/>
    <property type="evidence" value="ECO:0007669"/>
    <property type="project" value="TreeGrafter"/>
</dbReference>
<proteinExistence type="predicted"/>
<dbReference type="PANTHER" id="PTHR46015">
    <property type="entry name" value="ZGC:172121"/>
    <property type="match status" value="1"/>
</dbReference>
<evidence type="ECO:0000256" key="1">
    <source>
        <dbReference type="ARBA" id="ARBA00022603"/>
    </source>
</evidence>
<sequence>MTNPLLHKPILLLDGGLGTTLEDEHGIRFSSATPLWSSHLLIDNVGALRTVQRDFAEAGADIILTATYQASFHGFKNTRITKEDGIDREEARRYMFSAVRIAREAFNGQPGLVALSLGAYGATMVPSTEYTGQYGDMTEDDLLCFHVDRILCFVDSAEWEDIDLIATETLPRIDEVRAARRMMKKVHDKPYWISCVFPNSREELPDGTGVEELVKTMLEGERTPYAIGINCTKVHKIASLIKRFEDAANVHALELPRLVIYPDGAGGKVYDTKLQKWIGDDEGQLPWDQQVYSIIEEVAERAKWKGVIVGGCCKTRPDHIKKLAARLRELR</sequence>
<dbReference type="PANTHER" id="PTHR46015:SF1">
    <property type="entry name" value="HOMOCYSTEINE S-METHYLTRANSFERASE-LIKE ISOFORM 1"/>
    <property type="match status" value="1"/>
</dbReference>
<protein>
    <recommendedName>
        <fullName evidence="6">Hcy-binding domain-containing protein</fullName>
    </recommendedName>
</protein>
<dbReference type="SUPFAM" id="SSF82282">
    <property type="entry name" value="Homocysteine S-methyltransferase"/>
    <property type="match status" value="1"/>
</dbReference>
<evidence type="ECO:0000256" key="2">
    <source>
        <dbReference type="ARBA" id="ARBA00022679"/>
    </source>
</evidence>
<evidence type="ECO:0000313" key="7">
    <source>
        <dbReference type="EMBL" id="KIW32396.1"/>
    </source>
</evidence>
<organism evidence="7 8">
    <name type="scientific">Cladophialophora immunda</name>
    <dbReference type="NCBI Taxonomy" id="569365"/>
    <lineage>
        <taxon>Eukaryota</taxon>
        <taxon>Fungi</taxon>
        <taxon>Dikarya</taxon>
        <taxon>Ascomycota</taxon>
        <taxon>Pezizomycotina</taxon>
        <taxon>Eurotiomycetes</taxon>
        <taxon>Chaetothyriomycetidae</taxon>
        <taxon>Chaetothyriales</taxon>
        <taxon>Herpotrichiellaceae</taxon>
        <taxon>Cladophialophora</taxon>
    </lineage>
</organism>
<keyword evidence="4 5" id="KW-0862">Zinc</keyword>
<feature type="binding site" evidence="5">
    <location>
        <position position="312"/>
    </location>
    <ligand>
        <name>Zn(2+)</name>
        <dbReference type="ChEBI" id="CHEBI:29105"/>
    </ligand>
</feature>
<dbReference type="Pfam" id="PF02574">
    <property type="entry name" value="S-methyl_trans"/>
    <property type="match status" value="1"/>
</dbReference>
<accession>A0A0D1ZW41</accession>
<gene>
    <name evidence="7" type="ORF">PV07_03945</name>
</gene>
<dbReference type="InterPro" id="IPR036589">
    <property type="entry name" value="HCY_dom_sf"/>
</dbReference>
<dbReference type="GO" id="GO:0009086">
    <property type="term" value="P:methionine biosynthetic process"/>
    <property type="evidence" value="ECO:0007669"/>
    <property type="project" value="TreeGrafter"/>
</dbReference>
<dbReference type="Gene3D" id="3.20.20.330">
    <property type="entry name" value="Homocysteine-binding-like domain"/>
    <property type="match status" value="1"/>
</dbReference>
<dbReference type="InterPro" id="IPR051486">
    <property type="entry name" value="Hcy_S-methyltransferase"/>
</dbReference>
<evidence type="ECO:0000256" key="5">
    <source>
        <dbReference type="PROSITE-ProRule" id="PRU00333"/>
    </source>
</evidence>
<dbReference type="Proteomes" id="UP000054466">
    <property type="component" value="Unassembled WGS sequence"/>
</dbReference>
<dbReference type="PROSITE" id="PS50970">
    <property type="entry name" value="HCY"/>
    <property type="match status" value="1"/>
</dbReference>
<feature type="binding site" evidence="5">
    <location>
        <position position="231"/>
    </location>
    <ligand>
        <name>Zn(2+)</name>
        <dbReference type="ChEBI" id="CHEBI:29105"/>
    </ligand>
</feature>
<evidence type="ECO:0000259" key="6">
    <source>
        <dbReference type="PROSITE" id="PS50970"/>
    </source>
</evidence>
<dbReference type="AlphaFoldDB" id="A0A0D1ZW41"/>
<dbReference type="VEuPathDB" id="FungiDB:PV07_03945"/>
<keyword evidence="2 5" id="KW-0808">Transferase</keyword>
<keyword evidence="3 5" id="KW-0479">Metal-binding</keyword>
<dbReference type="RefSeq" id="XP_016252612.1">
    <property type="nucleotide sequence ID" value="XM_016390710.1"/>
</dbReference>
<name>A0A0D1ZW41_9EURO</name>
<feature type="binding site" evidence="5">
    <location>
        <position position="313"/>
    </location>
    <ligand>
        <name>Zn(2+)</name>
        <dbReference type="ChEBI" id="CHEBI:29105"/>
    </ligand>
</feature>
<dbReference type="HOGENOM" id="CLU_004914_3_2_1"/>
<dbReference type="InterPro" id="IPR003726">
    <property type="entry name" value="HCY_dom"/>
</dbReference>
<keyword evidence="1 5" id="KW-0489">Methyltransferase</keyword>
<dbReference type="STRING" id="569365.A0A0D1ZW41"/>
<evidence type="ECO:0000256" key="3">
    <source>
        <dbReference type="ARBA" id="ARBA00022723"/>
    </source>
</evidence>
<evidence type="ECO:0000313" key="8">
    <source>
        <dbReference type="Proteomes" id="UP000054466"/>
    </source>
</evidence>
<dbReference type="GO" id="GO:0046872">
    <property type="term" value="F:metal ion binding"/>
    <property type="evidence" value="ECO:0007669"/>
    <property type="project" value="UniProtKB-KW"/>
</dbReference>
<dbReference type="OrthoDB" id="261426at2759"/>